<dbReference type="GO" id="GO:0000049">
    <property type="term" value="F:tRNA binding"/>
    <property type="evidence" value="ECO:0007669"/>
    <property type="project" value="InterPro"/>
</dbReference>
<dbReference type="PROSITE" id="PS50862">
    <property type="entry name" value="AA_TRNA_LIGASE_II"/>
    <property type="match status" value="1"/>
</dbReference>
<dbReference type="AlphaFoldDB" id="A0A269ZH68"/>
<evidence type="ECO:0000256" key="7">
    <source>
        <dbReference type="ARBA" id="ARBA00023146"/>
    </source>
</evidence>
<evidence type="ECO:0000256" key="4">
    <source>
        <dbReference type="ARBA" id="ARBA00022840"/>
    </source>
</evidence>
<dbReference type="SUPFAM" id="SSF54991">
    <property type="entry name" value="Anticodon-binding domain of PheRS"/>
    <property type="match status" value="1"/>
</dbReference>
<dbReference type="InterPro" id="IPR045864">
    <property type="entry name" value="aa-tRNA-synth_II/BPL/LPL"/>
</dbReference>
<dbReference type="InterPro" id="IPR036690">
    <property type="entry name" value="Fdx_antiC-bd_sf"/>
</dbReference>
<protein>
    <recommendedName>
        <fullName evidence="8">Phenylalanyl-tRNA synthetase</fullName>
    </recommendedName>
</protein>
<evidence type="ECO:0000256" key="8">
    <source>
        <dbReference type="ARBA" id="ARBA00031194"/>
    </source>
</evidence>
<evidence type="ECO:0000256" key="2">
    <source>
        <dbReference type="ARBA" id="ARBA00022598"/>
    </source>
</evidence>
<evidence type="ECO:0000256" key="5">
    <source>
        <dbReference type="ARBA" id="ARBA00022917"/>
    </source>
</evidence>
<dbReference type="GO" id="GO:0004812">
    <property type="term" value="F:aminoacyl-tRNA ligase activity"/>
    <property type="evidence" value="ECO:0007669"/>
    <property type="project" value="UniProtKB-KW"/>
</dbReference>
<dbReference type="EMBL" id="NCWY01000001">
    <property type="protein sequence ID" value="PAK97144.1"/>
    <property type="molecule type" value="Genomic_DNA"/>
</dbReference>
<keyword evidence="3" id="KW-0547">Nucleotide-binding</keyword>
<evidence type="ECO:0000313" key="12">
    <source>
        <dbReference type="Proteomes" id="UP000216867"/>
    </source>
</evidence>
<reference evidence="11 12" key="1">
    <citation type="submission" date="2017-04" db="EMBL/GenBank/DDBJ databases">
        <title>Kefir bacterial isolates.</title>
        <authorList>
            <person name="Kim Y."/>
            <person name="Blasche S."/>
            <person name="Patil K.R."/>
        </authorList>
    </citation>
    <scope>NUCLEOTIDE SEQUENCE [LARGE SCALE GENOMIC DNA]</scope>
    <source>
        <strain evidence="11 12">OG2</strain>
    </source>
</reference>
<comment type="caution">
    <text evidence="11">The sequence shown here is derived from an EMBL/GenBank/DDBJ whole genome shotgun (WGS) entry which is preliminary data.</text>
</comment>
<dbReference type="Gene3D" id="3.30.70.380">
    <property type="entry name" value="Ferrodoxin-fold anticodon-binding domain"/>
    <property type="match status" value="1"/>
</dbReference>
<dbReference type="InterPro" id="IPR002319">
    <property type="entry name" value="Phenylalanyl-tRNA_Synthase"/>
</dbReference>
<organism evidence="11 12">
    <name type="scientific">Brevibacterium casei</name>
    <dbReference type="NCBI Taxonomy" id="33889"/>
    <lineage>
        <taxon>Bacteria</taxon>
        <taxon>Bacillati</taxon>
        <taxon>Actinomycetota</taxon>
        <taxon>Actinomycetes</taxon>
        <taxon>Micrococcales</taxon>
        <taxon>Brevibacteriaceae</taxon>
        <taxon>Brevibacterium</taxon>
    </lineage>
</organism>
<dbReference type="GO" id="GO:0043039">
    <property type="term" value="P:tRNA aminoacylation"/>
    <property type="evidence" value="ECO:0007669"/>
    <property type="project" value="InterPro"/>
</dbReference>
<dbReference type="GO" id="GO:0006412">
    <property type="term" value="P:translation"/>
    <property type="evidence" value="ECO:0007669"/>
    <property type="project" value="UniProtKB-KW"/>
</dbReference>
<dbReference type="SUPFAM" id="SSF55681">
    <property type="entry name" value="Class II aaRS and biotin synthetases"/>
    <property type="match status" value="1"/>
</dbReference>
<dbReference type="Pfam" id="PF01409">
    <property type="entry name" value="tRNA-synt_2d"/>
    <property type="match status" value="1"/>
</dbReference>
<accession>A0A269ZH68</accession>
<proteinExistence type="inferred from homology"/>
<name>A0A269ZH68_9MICO</name>
<evidence type="ECO:0000256" key="3">
    <source>
        <dbReference type="ARBA" id="ARBA00022741"/>
    </source>
</evidence>
<evidence type="ECO:0000259" key="10">
    <source>
        <dbReference type="PROSITE" id="PS51447"/>
    </source>
</evidence>
<dbReference type="SMART" id="SM00896">
    <property type="entry name" value="FDX-ACB"/>
    <property type="match status" value="1"/>
</dbReference>
<sequence>MSHLTAPAIRDSYLSTDQLSRALSLRDLTDPDQGPHAMQTLLNEIVEALHTVWQSTTNLVRASPLVPVAENYDRLGYQADDVTRALRYTRYVSSTVMLRSHTSAMIPTALDRYSRPDSDETTARTLPPTVDELIVSPGMVYRRDAVDRSHVGEPHQVDLWRVRNSPSTSHDDLLTMVSTLVEVVLPGAQWRVTDAAHPYTTGGLQIDVLHDGTWLELAECGRIHPDVLHGSGLDPTGWSGLALGLGLERALMLRKGIPDIRYLRASEPRIAEQMRNLHPWKHVSPLPPARRDLSVVVAEDEDEETLGDRVRDRLGEDAEVVESVTVLSRTLHDDLPQSARDRLRTRDGQANVLVRLILRPLDRTLTSDEANAIRNRIYTAIHEGPVMELI</sequence>
<dbReference type="RefSeq" id="WP_095375113.1">
    <property type="nucleotide sequence ID" value="NZ_JALXUT010000001.1"/>
</dbReference>
<dbReference type="Gene3D" id="3.30.930.10">
    <property type="entry name" value="Bira Bifunctional Protein, Domain 2"/>
    <property type="match status" value="1"/>
</dbReference>
<gene>
    <name evidence="11" type="ORF">B8X04_00770</name>
</gene>
<feature type="domain" description="FDX-ACB" evidence="10">
    <location>
        <begin position="284"/>
        <end position="390"/>
    </location>
</feature>
<dbReference type="GO" id="GO:0005524">
    <property type="term" value="F:ATP binding"/>
    <property type="evidence" value="ECO:0007669"/>
    <property type="project" value="UniProtKB-KW"/>
</dbReference>
<keyword evidence="7" id="KW-0030">Aminoacyl-tRNA synthetase</keyword>
<dbReference type="InterPro" id="IPR005121">
    <property type="entry name" value="Fdx_antiC-bd"/>
</dbReference>
<keyword evidence="6" id="KW-0809">Transit peptide</keyword>
<evidence type="ECO:0000313" key="11">
    <source>
        <dbReference type="EMBL" id="PAK97144.1"/>
    </source>
</evidence>
<dbReference type="Proteomes" id="UP000216867">
    <property type="component" value="Unassembled WGS sequence"/>
</dbReference>
<evidence type="ECO:0000256" key="1">
    <source>
        <dbReference type="ARBA" id="ARBA00008226"/>
    </source>
</evidence>
<dbReference type="InterPro" id="IPR006195">
    <property type="entry name" value="aa-tRNA-synth_II"/>
</dbReference>
<comment type="similarity">
    <text evidence="1">Belongs to the class-II aminoacyl-tRNA synthetase family.</text>
</comment>
<keyword evidence="2" id="KW-0436">Ligase</keyword>
<feature type="domain" description="Aminoacyl-transfer RNA synthetases class-II family profile" evidence="9">
    <location>
        <begin position="134"/>
        <end position="268"/>
    </location>
</feature>
<keyword evidence="5" id="KW-0648">Protein biosynthesis</keyword>
<keyword evidence="4" id="KW-0067">ATP-binding</keyword>
<evidence type="ECO:0000256" key="6">
    <source>
        <dbReference type="ARBA" id="ARBA00022946"/>
    </source>
</evidence>
<dbReference type="PROSITE" id="PS51447">
    <property type="entry name" value="FDX_ACB"/>
    <property type="match status" value="1"/>
</dbReference>
<evidence type="ECO:0000259" key="9">
    <source>
        <dbReference type="PROSITE" id="PS50862"/>
    </source>
</evidence>